<organism evidence="1 2">
    <name type="scientific">Popillia japonica</name>
    <name type="common">Japanese beetle</name>
    <dbReference type="NCBI Taxonomy" id="7064"/>
    <lineage>
        <taxon>Eukaryota</taxon>
        <taxon>Metazoa</taxon>
        <taxon>Ecdysozoa</taxon>
        <taxon>Arthropoda</taxon>
        <taxon>Hexapoda</taxon>
        <taxon>Insecta</taxon>
        <taxon>Pterygota</taxon>
        <taxon>Neoptera</taxon>
        <taxon>Endopterygota</taxon>
        <taxon>Coleoptera</taxon>
        <taxon>Polyphaga</taxon>
        <taxon>Scarabaeiformia</taxon>
        <taxon>Scarabaeidae</taxon>
        <taxon>Rutelinae</taxon>
        <taxon>Popillia</taxon>
    </lineage>
</organism>
<dbReference type="EMBL" id="JASPKY010001116">
    <property type="protein sequence ID" value="KAK9679036.1"/>
    <property type="molecule type" value="Genomic_DNA"/>
</dbReference>
<proteinExistence type="predicted"/>
<evidence type="ECO:0000313" key="2">
    <source>
        <dbReference type="Proteomes" id="UP001458880"/>
    </source>
</evidence>
<protein>
    <recommendedName>
        <fullName evidence="3">Galectin</fullName>
    </recommendedName>
</protein>
<keyword evidence="2" id="KW-1185">Reference proteome</keyword>
<name>A0AAW1HRV0_POPJA</name>
<comment type="caution">
    <text evidence="1">The sequence shown here is derived from an EMBL/GenBank/DDBJ whole genome shotgun (WGS) entry which is preliminary data.</text>
</comment>
<dbReference type="AlphaFoldDB" id="A0AAW1HRV0"/>
<reference evidence="1 2" key="1">
    <citation type="journal article" date="2024" name="BMC Genomics">
        <title>De novo assembly and annotation of Popillia japonica's genome with initial clues to its potential as an invasive pest.</title>
        <authorList>
            <person name="Cucini C."/>
            <person name="Boschi S."/>
            <person name="Funari R."/>
            <person name="Cardaioli E."/>
            <person name="Iannotti N."/>
            <person name="Marturano G."/>
            <person name="Paoli F."/>
            <person name="Bruttini M."/>
            <person name="Carapelli A."/>
            <person name="Frati F."/>
            <person name="Nardi F."/>
        </authorList>
    </citation>
    <scope>NUCLEOTIDE SEQUENCE [LARGE SCALE GENOMIC DNA]</scope>
    <source>
        <strain evidence="1">DMR45628</strain>
    </source>
</reference>
<sequence>MADHDEYGFTFLISGKIFGSNPELTCDFNPVIDLKGEFEICLLSLHTYNCIPNVTKENNVFRCNISRDRNKDMWTNLEIPIGTYDIDDLEQAIEKQIEQVGGHDVEIMLKAN</sequence>
<accession>A0AAW1HRV0</accession>
<dbReference type="Proteomes" id="UP001458880">
    <property type="component" value="Unassembled WGS sequence"/>
</dbReference>
<gene>
    <name evidence="1" type="ORF">QE152_g40344</name>
</gene>
<evidence type="ECO:0000313" key="1">
    <source>
        <dbReference type="EMBL" id="KAK9679036.1"/>
    </source>
</evidence>
<evidence type="ECO:0008006" key="3">
    <source>
        <dbReference type="Google" id="ProtNLM"/>
    </source>
</evidence>